<dbReference type="STRING" id="2756.BFR44_09930"/>
<dbReference type="RefSeq" id="WP_069125934.1">
    <property type="nucleotide sequence ID" value="NZ_CP023483.1"/>
</dbReference>
<dbReference type="InterPro" id="IPR036291">
    <property type="entry name" value="NAD(P)-bd_dom_sf"/>
</dbReference>
<name>A0A1D2LSW3_BROTH</name>
<dbReference type="Pfam" id="PF01370">
    <property type="entry name" value="Epimerase"/>
    <property type="match status" value="1"/>
</dbReference>
<dbReference type="SUPFAM" id="SSF51735">
    <property type="entry name" value="NAD(P)-binding Rossmann-fold domains"/>
    <property type="match status" value="1"/>
</dbReference>
<comment type="similarity">
    <text evidence="1">Belongs to the NAD(P)-dependent epimerase/dehydratase family.</text>
</comment>
<evidence type="ECO:0000313" key="3">
    <source>
        <dbReference type="EMBL" id="ATF26153.1"/>
    </source>
</evidence>
<reference evidence="3 4" key="1">
    <citation type="submission" date="2017-09" db="EMBL/GenBank/DDBJ databases">
        <title>Complete Genome Sequences of Two Strains of the Meat Spoilage Bacterium Brochothrix thermosphacta Isolated from Ground Chicken.</title>
        <authorList>
            <person name="Paoli G.C."/>
            <person name="Wijey C."/>
            <person name="Chen C.-Y."/>
            <person name="Nguyen L."/>
            <person name="Yan X."/>
            <person name="Irwin P.L."/>
        </authorList>
    </citation>
    <scope>NUCLEOTIDE SEQUENCE [LARGE SCALE GENOMIC DNA]</scope>
    <source>
        <strain evidence="3 4">BI</strain>
    </source>
</reference>
<evidence type="ECO:0000259" key="2">
    <source>
        <dbReference type="Pfam" id="PF01370"/>
    </source>
</evidence>
<keyword evidence="4" id="KW-1185">Reference proteome</keyword>
<gene>
    <name evidence="3" type="ORF">CNY62_06980</name>
</gene>
<dbReference type="EMBL" id="CP023483">
    <property type="protein sequence ID" value="ATF26153.1"/>
    <property type="molecule type" value="Genomic_DNA"/>
</dbReference>
<dbReference type="AlphaFoldDB" id="A0A1D2LSW3"/>
<feature type="domain" description="NAD-dependent epimerase/dehydratase" evidence="2">
    <location>
        <begin position="5"/>
        <end position="244"/>
    </location>
</feature>
<protein>
    <submittedName>
        <fullName evidence="3">Epimerase</fullName>
    </submittedName>
</protein>
<evidence type="ECO:0000256" key="1">
    <source>
        <dbReference type="ARBA" id="ARBA00007637"/>
    </source>
</evidence>
<dbReference type="InterPro" id="IPR001509">
    <property type="entry name" value="Epimerase_deHydtase"/>
</dbReference>
<dbReference type="OrthoDB" id="181047at2"/>
<accession>A0A1D2LSW3</accession>
<dbReference type="Gene3D" id="3.40.50.720">
    <property type="entry name" value="NAD(P)-binding Rossmann-like Domain"/>
    <property type="match status" value="1"/>
</dbReference>
<dbReference type="Proteomes" id="UP000243591">
    <property type="component" value="Chromosome"/>
</dbReference>
<organism evidence="3 4">
    <name type="scientific">Brochothrix thermosphacta</name>
    <name type="common">Microbacterium thermosphactum</name>
    <dbReference type="NCBI Taxonomy" id="2756"/>
    <lineage>
        <taxon>Bacteria</taxon>
        <taxon>Bacillati</taxon>
        <taxon>Bacillota</taxon>
        <taxon>Bacilli</taxon>
        <taxon>Bacillales</taxon>
        <taxon>Listeriaceae</taxon>
        <taxon>Brochothrix</taxon>
    </lineage>
</organism>
<evidence type="ECO:0000313" key="4">
    <source>
        <dbReference type="Proteomes" id="UP000243591"/>
    </source>
</evidence>
<dbReference type="PANTHER" id="PTHR43000">
    <property type="entry name" value="DTDP-D-GLUCOSE 4,6-DEHYDRATASE-RELATED"/>
    <property type="match status" value="1"/>
</dbReference>
<dbReference type="KEGG" id="bths:CNY62_06980"/>
<proteinExistence type="inferred from homology"/>
<sequence length="316" mass="35514">MVEKILITGGAGFIESHLVDLLATKGYDVYIVDNLSSGRMENVSTRENVFFIMGDIRNVDLMKSLIIKHQFDYVFNLAAVASVAESIDNPLETHKVNHEAVVHLLGLLREYNSNLKRFIFSSSAAVYGNCPELPKKETSDIRLLSPYAIDKYASEQYVLAYGRLYDLPMVAVRFFNVYGPRQNPASDYSGVLSIVKNCFEQNKQFTIYGDGTQTRDFVYVKDVIQALELVMLKNEMQHAVYNVGTGRSTSLNDIIAALSKSFEKELNITVKASRAGDIKDSLADISAITSHGYQPHYDINRGLSEYVKEELEICFK</sequence>